<keyword evidence="2" id="KW-1185">Reference proteome</keyword>
<organism evidence="1 2">
    <name type="scientific">Auriscalpium vulgare</name>
    <dbReference type="NCBI Taxonomy" id="40419"/>
    <lineage>
        <taxon>Eukaryota</taxon>
        <taxon>Fungi</taxon>
        <taxon>Dikarya</taxon>
        <taxon>Basidiomycota</taxon>
        <taxon>Agaricomycotina</taxon>
        <taxon>Agaricomycetes</taxon>
        <taxon>Russulales</taxon>
        <taxon>Auriscalpiaceae</taxon>
        <taxon>Auriscalpium</taxon>
    </lineage>
</organism>
<evidence type="ECO:0000313" key="1">
    <source>
        <dbReference type="EMBL" id="KAI0040626.1"/>
    </source>
</evidence>
<dbReference type="EMBL" id="MU276181">
    <property type="protein sequence ID" value="KAI0040626.1"/>
    <property type="molecule type" value="Genomic_DNA"/>
</dbReference>
<reference evidence="1" key="2">
    <citation type="journal article" date="2022" name="New Phytol.">
        <title>Evolutionary transition to the ectomycorrhizal habit in the genomes of a hyperdiverse lineage of mushroom-forming fungi.</title>
        <authorList>
            <person name="Looney B."/>
            <person name="Miyauchi S."/>
            <person name="Morin E."/>
            <person name="Drula E."/>
            <person name="Courty P.E."/>
            <person name="Kohler A."/>
            <person name="Kuo A."/>
            <person name="LaButti K."/>
            <person name="Pangilinan J."/>
            <person name="Lipzen A."/>
            <person name="Riley R."/>
            <person name="Andreopoulos W."/>
            <person name="He G."/>
            <person name="Johnson J."/>
            <person name="Nolan M."/>
            <person name="Tritt A."/>
            <person name="Barry K.W."/>
            <person name="Grigoriev I.V."/>
            <person name="Nagy L.G."/>
            <person name="Hibbett D."/>
            <person name="Henrissat B."/>
            <person name="Matheny P.B."/>
            <person name="Labbe J."/>
            <person name="Martin F.M."/>
        </authorList>
    </citation>
    <scope>NUCLEOTIDE SEQUENCE</scope>
    <source>
        <strain evidence="1">FP105234-sp</strain>
    </source>
</reference>
<evidence type="ECO:0000313" key="2">
    <source>
        <dbReference type="Proteomes" id="UP000814033"/>
    </source>
</evidence>
<proteinExistence type="predicted"/>
<accession>A0ACB8RAH3</accession>
<dbReference type="Proteomes" id="UP000814033">
    <property type="component" value="Unassembled WGS sequence"/>
</dbReference>
<protein>
    <submittedName>
        <fullName evidence="1">Cytochrome P450</fullName>
    </submittedName>
</protein>
<reference evidence="1" key="1">
    <citation type="submission" date="2021-02" db="EMBL/GenBank/DDBJ databases">
        <authorList>
            <consortium name="DOE Joint Genome Institute"/>
            <person name="Ahrendt S."/>
            <person name="Looney B.P."/>
            <person name="Miyauchi S."/>
            <person name="Morin E."/>
            <person name="Drula E."/>
            <person name="Courty P.E."/>
            <person name="Chicoki N."/>
            <person name="Fauchery L."/>
            <person name="Kohler A."/>
            <person name="Kuo A."/>
            <person name="Labutti K."/>
            <person name="Pangilinan J."/>
            <person name="Lipzen A."/>
            <person name="Riley R."/>
            <person name="Andreopoulos W."/>
            <person name="He G."/>
            <person name="Johnson J."/>
            <person name="Barry K.W."/>
            <person name="Grigoriev I.V."/>
            <person name="Nagy L."/>
            <person name="Hibbett D."/>
            <person name="Henrissat B."/>
            <person name="Matheny P.B."/>
            <person name="Labbe J."/>
            <person name="Martin F."/>
        </authorList>
    </citation>
    <scope>NUCLEOTIDE SEQUENCE</scope>
    <source>
        <strain evidence="1">FP105234-sp</strain>
    </source>
</reference>
<gene>
    <name evidence="1" type="ORF">FA95DRAFT_1647924</name>
</gene>
<name>A0ACB8RAH3_9AGAM</name>
<sequence length="523" mass="58150">MPDTYTLAIYGIPLFLALAVLRHLAQRRRGSLPPGPRGLPIIGNLLEMPTEYEFKHWAKHKDIYGPISSVTVLGQPIVLLNSLEGCVDLLDKRSSVYSGRPTMHFAGTMIKWDLQMILSPYGERFRAMRKLVARQIGSKAAVAKPAIRAAQEREIRHFLARVCEQPDDLLHELRLTTAAVFMRLSHGYIISKDANKPDPLLKLIDTAAEEFYVATRPGAWAVDTFPFLRHIPDWFPGAGFKHVAKEFLKTNLEQVEIPLAYVKSEIRAKRAPSSFTADALEGGQFDDSVIMCAAGSLFAGGTDTVVATMGTFILLMIRHPEIQQKAQAELDALLGGRRLPTLDDKENLPYLTAVHKEVLRWHIIGPMGIPHSTTADDYYKGYFIPKGTIVFSNLWAISQDTAHHAEPTIFNPERFLGPTPELDPHKYAFGFGRRMCPGMDLSDANVFLFMALVLSVLEFGKGKGEVEGGPEPLFHSGTVSHPKPYKYSVKPRSEEAVRLIQAANDEIPPRESDAPKVKGILVP</sequence>
<comment type="caution">
    <text evidence="1">The sequence shown here is derived from an EMBL/GenBank/DDBJ whole genome shotgun (WGS) entry which is preliminary data.</text>
</comment>